<dbReference type="InterPro" id="IPR016032">
    <property type="entry name" value="Sig_transdc_resp-reg_C-effctor"/>
</dbReference>
<feature type="modified residue" description="4-aspartylphosphate" evidence="6">
    <location>
        <position position="51"/>
    </location>
</feature>
<dbReference type="InterPro" id="IPR001789">
    <property type="entry name" value="Sig_transdc_resp-reg_receiver"/>
</dbReference>
<protein>
    <submittedName>
        <fullName evidence="10">DNA-binding response regulator in two-component regulatory system with PhoQ</fullName>
    </submittedName>
</protein>
<name>A0A4U8YWL9_METTU</name>
<dbReference type="AlphaFoldDB" id="A0A4U8YWL9"/>
<proteinExistence type="predicted"/>
<evidence type="ECO:0000256" key="2">
    <source>
        <dbReference type="ARBA" id="ARBA00023012"/>
    </source>
</evidence>
<dbReference type="Gene3D" id="6.10.250.690">
    <property type="match status" value="1"/>
</dbReference>
<dbReference type="SMART" id="SM00448">
    <property type="entry name" value="REC"/>
    <property type="match status" value="1"/>
</dbReference>
<keyword evidence="2" id="KW-0902">Two-component regulatory system</keyword>
<keyword evidence="3" id="KW-0805">Transcription regulation</keyword>
<dbReference type="Pfam" id="PF00072">
    <property type="entry name" value="Response_reg"/>
    <property type="match status" value="1"/>
</dbReference>
<dbReference type="PANTHER" id="PTHR48111:SF37">
    <property type="entry name" value="RESPONSE REGULATOR PROTEIN CARR"/>
    <property type="match status" value="1"/>
</dbReference>
<dbReference type="GO" id="GO:0005829">
    <property type="term" value="C:cytosol"/>
    <property type="evidence" value="ECO:0007669"/>
    <property type="project" value="TreeGrafter"/>
</dbReference>
<keyword evidence="5" id="KW-0804">Transcription</keyword>
<dbReference type="PROSITE" id="PS50110">
    <property type="entry name" value="RESPONSE_REGULATORY"/>
    <property type="match status" value="1"/>
</dbReference>
<evidence type="ECO:0000259" key="8">
    <source>
        <dbReference type="PROSITE" id="PS50110"/>
    </source>
</evidence>
<feature type="DNA-binding region" description="OmpR/PhoB-type" evidence="7">
    <location>
        <begin position="124"/>
        <end position="218"/>
    </location>
</feature>
<dbReference type="SUPFAM" id="SSF52172">
    <property type="entry name" value="CheY-like"/>
    <property type="match status" value="1"/>
</dbReference>
<dbReference type="RefSeq" id="WP_134487272.1">
    <property type="nucleotide sequence ID" value="NZ_CP139089.1"/>
</dbReference>
<dbReference type="InterPro" id="IPR039420">
    <property type="entry name" value="WalR-like"/>
</dbReference>
<dbReference type="KEGG" id="mtun:MTUNDRAET4_0870"/>
<dbReference type="InterPro" id="IPR036388">
    <property type="entry name" value="WH-like_DNA-bd_sf"/>
</dbReference>
<dbReference type="SUPFAM" id="SSF46894">
    <property type="entry name" value="C-terminal effector domain of the bipartite response regulators"/>
    <property type="match status" value="1"/>
</dbReference>
<dbReference type="FunFam" id="1.10.10.10:FF:000005">
    <property type="entry name" value="Two-component system response regulator"/>
    <property type="match status" value="1"/>
</dbReference>
<dbReference type="FunFam" id="3.40.50.2300:FF:000002">
    <property type="entry name" value="DNA-binding response regulator PhoP"/>
    <property type="match status" value="1"/>
</dbReference>
<evidence type="ECO:0000259" key="9">
    <source>
        <dbReference type="PROSITE" id="PS51755"/>
    </source>
</evidence>
<evidence type="ECO:0000313" key="11">
    <source>
        <dbReference type="Proteomes" id="UP000294360"/>
    </source>
</evidence>
<dbReference type="InterPro" id="IPR001867">
    <property type="entry name" value="OmpR/PhoB-type_DNA-bd"/>
</dbReference>
<evidence type="ECO:0000313" key="10">
    <source>
        <dbReference type="EMBL" id="VFU07763.1"/>
    </source>
</evidence>
<dbReference type="GO" id="GO:0000976">
    <property type="term" value="F:transcription cis-regulatory region binding"/>
    <property type="evidence" value="ECO:0007669"/>
    <property type="project" value="TreeGrafter"/>
</dbReference>
<dbReference type="Gene3D" id="1.10.10.10">
    <property type="entry name" value="Winged helix-like DNA-binding domain superfamily/Winged helix DNA-binding domain"/>
    <property type="match status" value="1"/>
</dbReference>
<dbReference type="EMBL" id="LR536450">
    <property type="protein sequence ID" value="VFU07763.1"/>
    <property type="molecule type" value="Genomic_DNA"/>
</dbReference>
<evidence type="ECO:0000256" key="1">
    <source>
        <dbReference type="ARBA" id="ARBA00022553"/>
    </source>
</evidence>
<keyword evidence="4 7" id="KW-0238">DNA-binding</keyword>
<dbReference type="Proteomes" id="UP000294360">
    <property type="component" value="Chromosome"/>
</dbReference>
<evidence type="ECO:0000256" key="7">
    <source>
        <dbReference type="PROSITE-ProRule" id="PRU01091"/>
    </source>
</evidence>
<evidence type="ECO:0000256" key="6">
    <source>
        <dbReference type="PROSITE-ProRule" id="PRU00169"/>
    </source>
</evidence>
<dbReference type="GO" id="GO:0000156">
    <property type="term" value="F:phosphorelay response regulator activity"/>
    <property type="evidence" value="ECO:0007669"/>
    <property type="project" value="TreeGrafter"/>
</dbReference>
<feature type="domain" description="OmpR/PhoB-type" evidence="9">
    <location>
        <begin position="124"/>
        <end position="218"/>
    </location>
</feature>
<feature type="domain" description="Response regulatory" evidence="8">
    <location>
        <begin position="2"/>
        <end position="116"/>
    </location>
</feature>
<evidence type="ECO:0000256" key="4">
    <source>
        <dbReference type="ARBA" id="ARBA00023125"/>
    </source>
</evidence>
<dbReference type="CDD" id="cd19934">
    <property type="entry name" value="REC_OmpR_EcPhoP-like"/>
    <property type="match status" value="1"/>
</dbReference>
<dbReference type="PANTHER" id="PTHR48111">
    <property type="entry name" value="REGULATOR OF RPOS"/>
    <property type="match status" value="1"/>
</dbReference>
<sequence length="236" mass="26236">MRLLVVEDDKDLNRQIASALQQAGYAVDRAFDGEEGWFLGDTEPYDAVVLDLGLPSKDGVSVLTEWRKAGRSMPVLILTARDRWGEKVRGFDAGADDYVTKPFHVEELLARLRALMRRAAGHASSVFSCGPVSFDERAGRVLVNASPVKLTSHEYRLLAYLMHHQGRIVSRSEIVEHLYDQDFDRDSNTIEVFVGRLRKKLGVDVIQTVRGLGYVLTPDGKSGGALLDRPDPAVSR</sequence>
<dbReference type="PROSITE" id="PS51755">
    <property type="entry name" value="OMPR_PHOB"/>
    <property type="match status" value="1"/>
</dbReference>
<organism evidence="10 11">
    <name type="scientific">Methylocella tundrae</name>
    <dbReference type="NCBI Taxonomy" id="227605"/>
    <lineage>
        <taxon>Bacteria</taxon>
        <taxon>Pseudomonadati</taxon>
        <taxon>Pseudomonadota</taxon>
        <taxon>Alphaproteobacteria</taxon>
        <taxon>Hyphomicrobiales</taxon>
        <taxon>Beijerinckiaceae</taxon>
        <taxon>Methylocella</taxon>
    </lineage>
</organism>
<dbReference type="Pfam" id="PF00486">
    <property type="entry name" value="Trans_reg_C"/>
    <property type="match status" value="1"/>
</dbReference>
<dbReference type="SMART" id="SM00862">
    <property type="entry name" value="Trans_reg_C"/>
    <property type="match status" value="1"/>
</dbReference>
<accession>A0A4U8YWL9</accession>
<dbReference type="GO" id="GO:0032993">
    <property type="term" value="C:protein-DNA complex"/>
    <property type="evidence" value="ECO:0007669"/>
    <property type="project" value="TreeGrafter"/>
</dbReference>
<keyword evidence="1 6" id="KW-0597">Phosphoprotein</keyword>
<dbReference type="CDD" id="cd00383">
    <property type="entry name" value="trans_reg_C"/>
    <property type="match status" value="1"/>
</dbReference>
<evidence type="ECO:0000256" key="5">
    <source>
        <dbReference type="ARBA" id="ARBA00023163"/>
    </source>
</evidence>
<gene>
    <name evidence="10" type="primary">phoP</name>
    <name evidence="10" type="ORF">MTUNDRAET4_0870</name>
</gene>
<dbReference type="GO" id="GO:0006355">
    <property type="term" value="P:regulation of DNA-templated transcription"/>
    <property type="evidence" value="ECO:0007669"/>
    <property type="project" value="InterPro"/>
</dbReference>
<dbReference type="InterPro" id="IPR011006">
    <property type="entry name" value="CheY-like_superfamily"/>
</dbReference>
<evidence type="ECO:0000256" key="3">
    <source>
        <dbReference type="ARBA" id="ARBA00023015"/>
    </source>
</evidence>
<reference evidence="10 11" key="1">
    <citation type="submission" date="2019-03" db="EMBL/GenBank/DDBJ databases">
        <authorList>
            <person name="Kox A.R. M."/>
        </authorList>
    </citation>
    <scope>NUCLEOTIDE SEQUENCE [LARGE SCALE GENOMIC DNA]</scope>
    <source>
        <strain evidence="10">MTUNDRAET4 annotated genome</strain>
    </source>
</reference>
<dbReference type="Gene3D" id="3.40.50.2300">
    <property type="match status" value="1"/>
</dbReference>
<dbReference type="OrthoDB" id="5297525at2"/>